<keyword evidence="2" id="KW-1185">Reference proteome</keyword>
<dbReference type="EMBL" id="LNYC01000031">
    <property type="protein sequence ID" value="KTD00983.1"/>
    <property type="molecule type" value="Genomic_DNA"/>
</dbReference>
<dbReference type="RefSeq" id="WP_028386090.1">
    <property type="nucleotide sequence ID" value="NZ_CAAAHN010000008.1"/>
</dbReference>
<sequence>MFRASGERIDEGGRLTFEKPSETKTLIIPEQGIGGLVINRESPHVITLMAAPVITCCLYIFSFKTFSGSEKAIICHVTSTGLPETRYQWIASQLRKETDLSLVSVIIASPGGKDRTSSIRADMAVISGKYAPLLQNVGLTGKITVLFGCDACEINSRGTLSTYTITERKTYSADLICQSLEGRAASSVSQDIEPFDADEESQSTCLIL</sequence>
<evidence type="ECO:0000313" key="2">
    <source>
        <dbReference type="Proteomes" id="UP000054785"/>
    </source>
</evidence>
<dbReference type="PATRIC" id="fig|45065.4.peg.954"/>
<accession>A0A0W0U020</accession>
<reference evidence="1 2" key="1">
    <citation type="submission" date="2015-11" db="EMBL/GenBank/DDBJ databases">
        <title>Genomic analysis of 38 Legionella species identifies large and diverse effector repertoires.</title>
        <authorList>
            <person name="Burstein D."/>
            <person name="Amaro F."/>
            <person name="Zusman T."/>
            <person name="Lifshitz Z."/>
            <person name="Cohen O."/>
            <person name="Gilbert J.A."/>
            <person name="Pupko T."/>
            <person name="Shuman H.A."/>
            <person name="Segal G."/>
        </authorList>
    </citation>
    <scope>NUCLEOTIDE SEQUENCE [LARGE SCALE GENOMIC DNA]</scope>
    <source>
        <strain evidence="1 2">ATCC 49504</strain>
    </source>
</reference>
<dbReference type="OrthoDB" id="9935405at2"/>
<comment type="caution">
    <text evidence="1">The sequence shown here is derived from an EMBL/GenBank/DDBJ whole genome shotgun (WGS) entry which is preliminary data.</text>
</comment>
<dbReference type="Proteomes" id="UP000054785">
    <property type="component" value="Unassembled WGS sequence"/>
</dbReference>
<name>A0A0W0U020_9GAMM</name>
<organism evidence="1 2">
    <name type="scientific">Legionella geestiana</name>
    <dbReference type="NCBI Taxonomy" id="45065"/>
    <lineage>
        <taxon>Bacteria</taxon>
        <taxon>Pseudomonadati</taxon>
        <taxon>Pseudomonadota</taxon>
        <taxon>Gammaproteobacteria</taxon>
        <taxon>Legionellales</taxon>
        <taxon>Legionellaceae</taxon>
        <taxon>Legionella</taxon>
    </lineage>
</organism>
<gene>
    <name evidence="1" type="ORF">Lgee_0888</name>
</gene>
<evidence type="ECO:0000313" key="1">
    <source>
        <dbReference type="EMBL" id="KTD00983.1"/>
    </source>
</evidence>
<protein>
    <submittedName>
        <fullName evidence="1">Uncharacterized protein</fullName>
    </submittedName>
</protein>
<proteinExistence type="predicted"/>
<dbReference type="AlphaFoldDB" id="A0A0W0U020"/>